<evidence type="ECO:0000313" key="2">
    <source>
        <dbReference type="EMBL" id="SIO23781.1"/>
    </source>
</evidence>
<proteinExistence type="predicted"/>
<dbReference type="EMBL" id="FSRQ01000002">
    <property type="protein sequence ID" value="SIO23781.1"/>
    <property type="molecule type" value="Genomic_DNA"/>
</dbReference>
<evidence type="ECO:0000313" key="3">
    <source>
        <dbReference type="Proteomes" id="UP000184782"/>
    </source>
</evidence>
<feature type="transmembrane region" description="Helical" evidence="1">
    <location>
        <begin position="6"/>
        <end position="22"/>
    </location>
</feature>
<dbReference type="AlphaFoldDB" id="A0A1N6HVL2"/>
<feature type="transmembrane region" description="Helical" evidence="1">
    <location>
        <begin position="79"/>
        <end position="97"/>
    </location>
</feature>
<keyword evidence="1" id="KW-1133">Transmembrane helix</keyword>
<organism evidence="2 3">
    <name type="scientific">Chryseobacterium scophthalmum</name>
    <dbReference type="NCBI Taxonomy" id="59733"/>
    <lineage>
        <taxon>Bacteria</taxon>
        <taxon>Pseudomonadati</taxon>
        <taxon>Bacteroidota</taxon>
        <taxon>Flavobacteriia</taxon>
        <taxon>Flavobacteriales</taxon>
        <taxon>Weeksellaceae</taxon>
        <taxon>Chryseobacterium group</taxon>
        <taxon>Chryseobacterium</taxon>
    </lineage>
</organism>
<evidence type="ECO:0008006" key="4">
    <source>
        <dbReference type="Google" id="ProtNLM"/>
    </source>
</evidence>
<reference evidence="3" key="1">
    <citation type="submission" date="2016-12" db="EMBL/GenBank/DDBJ databases">
        <authorList>
            <person name="Varghese N."/>
            <person name="Submissions S."/>
        </authorList>
    </citation>
    <scope>NUCLEOTIDE SEQUENCE [LARGE SCALE GENOMIC DNA]</scope>
    <source>
        <strain evidence="3">DSM 16779</strain>
    </source>
</reference>
<accession>A0A1N6HVL2</accession>
<gene>
    <name evidence="2" type="ORF">SAMN05421769_2903</name>
</gene>
<feature type="transmembrane region" description="Helical" evidence="1">
    <location>
        <begin position="133"/>
        <end position="152"/>
    </location>
</feature>
<dbReference type="STRING" id="59733.SAMN05421769_2903"/>
<feature type="transmembrane region" description="Helical" evidence="1">
    <location>
        <begin position="172"/>
        <end position="189"/>
    </location>
</feature>
<sequence length="192" mass="23393">MFYLYILIITLCLALSLINKIARQRFLWIYFTFILLSEILVFAKILDNTFYNKANCIHIIFLCWYFHKEFVDRKFYKTFLILISIISFLLFFNENILKIDTNIFKSFLFIFLSIDWFTNQIRKPNETLIYQKMTFWIASSILLWSTIFIIRVIPGQFFAKLDIDFLRLINQFYQIVTIFSYLIFLKGLFCKR</sequence>
<protein>
    <recommendedName>
        <fullName evidence="4">YhhN-like protein</fullName>
    </recommendedName>
</protein>
<name>A0A1N6HVL2_9FLAO</name>
<evidence type="ECO:0000256" key="1">
    <source>
        <dbReference type="SAM" id="Phobius"/>
    </source>
</evidence>
<keyword evidence="1" id="KW-0472">Membrane</keyword>
<keyword evidence="1" id="KW-0812">Transmembrane</keyword>
<feature type="transmembrane region" description="Helical" evidence="1">
    <location>
        <begin position="27"/>
        <end position="44"/>
    </location>
</feature>
<keyword evidence="3" id="KW-1185">Reference proteome</keyword>
<dbReference type="Proteomes" id="UP000184782">
    <property type="component" value="Unassembled WGS sequence"/>
</dbReference>